<evidence type="ECO:0000313" key="1">
    <source>
        <dbReference type="EMBL" id="RNA27553.1"/>
    </source>
</evidence>
<proteinExistence type="predicted"/>
<organism evidence="1 2">
    <name type="scientific">Brachionus plicatilis</name>
    <name type="common">Marine rotifer</name>
    <name type="synonym">Brachionus muelleri</name>
    <dbReference type="NCBI Taxonomy" id="10195"/>
    <lineage>
        <taxon>Eukaryota</taxon>
        <taxon>Metazoa</taxon>
        <taxon>Spiralia</taxon>
        <taxon>Gnathifera</taxon>
        <taxon>Rotifera</taxon>
        <taxon>Eurotatoria</taxon>
        <taxon>Monogononta</taxon>
        <taxon>Pseudotrocha</taxon>
        <taxon>Ploima</taxon>
        <taxon>Brachionidae</taxon>
        <taxon>Brachionus</taxon>
    </lineage>
</organism>
<dbReference type="AlphaFoldDB" id="A0A3M7RVF6"/>
<comment type="caution">
    <text evidence="1">The sequence shown here is derived from an EMBL/GenBank/DDBJ whole genome shotgun (WGS) entry which is preliminary data.</text>
</comment>
<accession>A0A3M7RVF6</accession>
<name>A0A3M7RVF6_BRAPC</name>
<dbReference type="Proteomes" id="UP000276133">
    <property type="component" value="Unassembled WGS sequence"/>
</dbReference>
<sequence length="116" mass="14365">MANKLKLRISFEEAKIIYFYINVFFEYYYPSSWKQFKTITLIDLCFYLFLILKSRIIYEFFESEKKIINIYFYLNFCDIQYERINFSLSIDYLSISFYIKYCIIQCLTTPFMCRPC</sequence>
<keyword evidence="2" id="KW-1185">Reference proteome</keyword>
<gene>
    <name evidence="1" type="ORF">BpHYR1_046686</name>
</gene>
<dbReference type="EMBL" id="REGN01002531">
    <property type="protein sequence ID" value="RNA27553.1"/>
    <property type="molecule type" value="Genomic_DNA"/>
</dbReference>
<reference evidence="1 2" key="1">
    <citation type="journal article" date="2018" name="Sci. Rep.">
        <title>Genomic signatures of local adaptation to the degree of environmental predictability in rotifers.</title>
        <authorList>
            <person name="Franch-Gras L."/>
            <person name="Hahn C."/>
            <person name="Garcia-Roger E.M."/>
            <person name="Carmona M.J."/>
            <person name="Serra M."/>
            <person name="Gomez A."/>
        </authorList>
    </citation>
    <scope>NUCLEOTIDE SEQUENCE [LARGE SCALE GENOMIC DNA]</scope>
    <source>
        <strain evidence="1">HYR1</strain>
    </source>
</reference>
<evidence type="ECO:0000313" key="2">
    <source>
        <dbReference type="Proteomes" id="UP000276133"/>
    </source>
</evidence>
<protein>
    <submittedName>
        <fullName evidence="1">Uncharacterized protein</fullName>
    </submittedName>
</protein>